<dbReference type="OrthoDB" id="9789501at2"/>
<evidence type="ECO:0000313" key="3">
    <source>
        <dbReference type="Proteomes" id="UP000192796"/>
    </source>
</evidence>
<dbReference type="STRING" id="1703345.A3860_13350"/>
<accession>A0A1V9G7C4</accession>
<dbReference type="AlphaFoldDB" id="A0A1V9G7C4"/>
<evidence type="ECO:0000259" key="1">
    <source>
        <dbReference type="Pfam" id="PF08808"/>
    </source>
</evidence>
<proteinExistence type="predicted"/>
<dbReference type="InterPro" id="IPR014914">
    <property type="entry name" value="RES_dom"/>
</dbReference>
<feature type="domain" description="RES" evidence="1">
    <location>
        <begin position="8"/>
        <end position="70"/>
    </location>
</feature>
<dbReference type="Proteomes" id="UP000192796">
    <property type="component" value="Unassembled WGS sequence"/>
</dbReference>
<name>A0A1V9G7C4_9BACT</name>
<dbReference type="EMBL" id="LVYD01000002">
    <property type="protein sequence ID" value="OQP66470.1"/>
    <property type="molecule type" value="Genomic_DNA"/>
</dbReference>
<dbReference type="Pfam" id="PF08808">
    <property type="entry name" value="RES"/>
    <property type="match status" value="1"/>
</dbReference>
<comment type="caution">
    <text evidence="2">The sequence shown here is derived from an EMBL/GenBank/DDBJ whole genome shotgun (WGS) entry which is preliminary data.</text>
</comment>
<organism evidence="2 3">
    <name type="scientific">Niastella vici</name>
    <dbReference type="NCBI Taxonomy" id="1703345"/>
    <lineage>
        <taxon>Bacteria</taxon>
        <taxon>Pseudomonadati</taxon>
        <taxon>Bacteroidota</taxon>
        <taxon>Chitinophagia</taxon>
        <taxon>Chitinophagales</taxon>
        <taxon>Chitinophagaceae</taxon>
        <taxon>Niastella</taxon>
    </lineage>
</organism>
<gene>
    <name evidence="2" type="ORF">A3860_13350</name>
</gene>
<evidence type="ECO:0000313" key="2">
    <source>
        <dbReference type="EMBL" id="OQP66470.1"/>
    </source>
</evidence>
<protein>
    <recommendedName>
        <fullName evidence="1">RES domain-containing protein</fullName>
    </recommendedName>
</protein>
<keyword evidence="3" id="KW-1185">Reference proteome</keyword>
<reference evidence="2 3" key="1">
    <citation type="submission" date="2016-03" db="EMBL/GenBank/DDBJ databases">
        <title>Niastella vici sp. nov., isolated from farmland soil.</title>
        <authorList>
            <person name="Chen L."/>
            <person name="Wang D."/>
            <person name="Yang S."/>
            <person name="Wang G."/>
        </authorList>
    </citation>
    <scope>NUCLEOTIDE SEQUENCE [LARGE SCALE GENOMIC DNA]</scope>
    <source>
        <strain evidence="2 3">DJ57</strain>
    </source>
</reference>
<sequence>MPAHSIREITEYELPITWLQQPFSKDSQEIGSALLTQKDHLLLKLPSVLIDREFNFVLNTMHPLMSAVKIIGVNGYKIHD</sequence>